<feature type="domain" description="SLH" evidence="3">
    <location>
        <begin position="85"/>
        <end position="148"/>
    </location>
</feature>
<evidence type="ECO:0000313" key="5">
    <source>
        <dbReference type="Proteomes" id="UP001208017"/>
    </source>
</evidence>
<dbReference type="Gene3D" id="3.90.780.10">
    <property type="entry name" value="5'-Nucleotidase, C-terminal domain"/>
    <property type="match status" value="1"/>
</dbReference>
<sequence>MNKIGTLVVMTSLVSTLLAPAAFAETAAPAAAAATAQVKTDIQLAVEEGAIKGYPGTTDLLENKPVTRAELVVMINRAAKLSKVQVKKASYNDLSDWMGEAVENATAAGIVKGVGYNQFQPNRTINREELAAIIVRSMYHGKDMPKVNEEVLNYFKDQDQISPWARQYVAVAAMAGIFDLKLDGTFDPKAPVTRGEAAKGLKPILFTVLDILTTNDIHGKIEVGFDKKRNAAQGGIETLGGIVNDFRAINPQGTVVVDGGDAWQGTLISNTVNGESVIKSMDEIEYDAAAVGNHEFDFGRDVLINNIKNATFPILGANIIEDATGKRVDWTQPYTIVEKAGLKVGIIGFATPQTATTTKSTNIKGLTFADPVPFAKDLSAELRAKGADVVMVTSHLPGEQDAKTAEIMGELVDLANGTGNGTLDAIVGGHSHRRVSGLVNGIPVVEAQSWLGAVGHIQLYVDKETKKVVSSSASLLETYGNLTQADADVAKIVADYKSLISEKAGEVEGIAAEKLTRLSYRYAQNGNKDRDGITPLGALITDAMRATEGSDIAFTNIGGIRADVEPGEITYSEMFEVLPFGNYNVTGTMTAEQVKTALEVLDKYTNLPALQFSGLKVEWDNTREKGDKFTKITLVDGTPVYVDGTFNTDRTFQVTTNDFMATGTGDGYAVFGQVKEWKDGAILLDAWVNHTKALHAAGKQVSAANDGRDVRLDIK</sequence>
<dbReference type="Gene3D" id="3.60.21.10">
    <property type="match status" value="1"/>
</dbReference>
<dbReference type="InterPro" id="IPR036907">
    <property type="entry name" value="5'-Nucleotdase_C_sf"/>
</dbReference>
<dbReference type="InterPro" id="IPR006179">
    <property type="entry name" value="5_nucleotidase/apyrase"/>
</dbReference>
<keyword evidence="1 2" id="KW-0732">Signal</keyword>
<comment type="caution">
    <text evidence="4">The sequence shown here is derived from an EMBL/GenBank/DDBJ whole genome shotgun (WGS) entry which is preliminary data.</text>
</comment>
<dbReference type="Pfam" id="PF02872">
    <property type="entry name" value="5_nucleotid_C"/>
    <property type="match status" value="1"/>
</dbReference>
<protein>
    <submittedName>
        <fullName evidence="4">5'-nucleotidase C-terminal domain-containing protein</fullName>
    </submittedName>
</protein>
<dbReference type="InterPro" id="IPR006146">
    <property type="entry name" value="5'-Nucleotdase_CS"/>
</dbReference>
<dbReference type="RefSeq" id="WP_267153247.1">
    <property type="nucleotide sequence ID" value="NZ_JAPMLT010000014.1"/>
</dbReference>
<feature type="signal peptide" evidence="2">
    <location>
        <begin position="1"/>
        <end position="24"/>
    </location>
</feature>
<dbReference type="InterPro" id="IPR001119">
    <property type="entry name" value="SLH_dom"/>
</dbReference>
<dbReference type="SUPFAM" id="SSF56300">
    <property type="entry name" value="Metallo-dependent phosphatases"/>
    <property type="match status" value="1"/>
</dbReference>
<gene>
    <name evidence="4" type="ORF">OS242_18860</name>
</gene>
<evidence type="ECO:0000256" key="1">
    <source>
        <dbReference type="ARBA" id="ARBA00022729"/>
    </source>
</evidence>
<dbReference type="InterPro" id="IPR008334">
    <property type="entry name" value="5'-Nucleotdase_C"/>
</dbReference>
<dbReference type="EMBL" id="JAPMLT010000014">
    <property type="protein sequence ID" value="MCX7572003.1"/>
    <property type="molecule type" value="Genomic_DNA"/>
</dbReference>
<accession>A0ABT3X7P7</accession>
<proteinExistence type="inferred from homology"/>
<organism evidence="4 5">
    <name type="scientific">Tumebacillus lacus</name>
    <dbReference type="NCBI Taxonomy" id="2995335"/>
    <lineage>
        <taxon>Bacteria</taxon>
        <taxon>Bacillati</taxon>
        <taxon>Bacillota</taxon>
        <taxon>Bacilli</taxon>
        <taxon>Bacillales</taxon>
        <taxon>Alicyclobacillaceae</taxon>
        <taxon>Tumebacillus</taxon>
    </lineage>
</organism>
<dbReference type="SUPFAM" id="SSF55816">
    <property type="entry name" value="5'-nucleotidase (syn. UDP-sugar hydrolase), C-terminal domain"/>
    <property type="match status" value="1"/>
</dbReference>
<dbReference type="Pfam" id="PF00395">
    <property type="entry name" value="SLH"/>
    <property type="match status" value="2"/>
</dbReference>
<dbReference type="PANTHER" id="PTHR11575">
    <property type="entry name" value="5'-NUCLEOTIDASE-RELATED"/>
    <property type="match status" value="1"/>
</dbReference>
<dbReference type="InterPro" id="IPR004843">
    <property type="entry name" value="Calcineurin-like_PHP"/>
</dbReference>
<dbReference type="Pfam" id="PF00149">
    <property type="entry name" value="Metallophos"/>
    <property type="match status" value="1"/>
</dbReference>
<dbReference type="InterPro" id="IPR029052">
    <property type="entry name" value="Metallo-depent_PP-like"/>
</dbReference>
<dbReference type="CDD" id="cd00845">
    <property type="entry name" value="MPP_UshA_N_like"/>
    <property type="match status" value="1"/>
</dbReference>
<dbReference type="PROSITE" id="PS51272">
    <property type="entry name" value="SLH"/>
    <property type="match status" value="3"/>
</dbReference>
<comment type="similarity">
    <text evidence="2">Belongs to the 5'-nucleotidase family.</text>
</comment>
<evidence type="ECO:0000256" key="2">
    <source>
        <dbReference type="RuleBase" id="RU362119"/>
    </source>
</evidence>
<dbReference type="PANTHER" id="PTHR11575:SF24">
    <property type="entry name" value="5'-NUCLEOTIDASE"/>
    <property type="match status" value="1"/>
</dbReference>
<evidence type="ECO:0000259" key="3">
    <source>
        <dbReference type="PROSITE" id="PS51272"/>
    </source>
</evidence>
<keyword evidence="2" id="KW-0378">Hydrolase</keyword>
<reference evidence="4 5" key="1">
    <citation type="submission" date="2022-11" db="EMBL/GenBank/DDBJ databases">
        <title>Study of microbial diversity in lake waters.</title>
        <authorList>
            <person name="Zhang J."/>
        </authorList>
    </citation>
    <scope>NUCLEOTIDE SEQUENCE [LARGE SCALE GENOMIC DNA]</scope>
    <source>
        <strain evidence="4 5">DT12</strain>
    </source>
</reference>
<name>A0ABT3X7P7_9BACL</name>
<keyword evidence="5" id="KW-1185">Reference proteome</keyword>
<dbReference type="PROSITE" id="PS00786">
    <property type="entry name" value="5_NUCLEOTIDASE_2"/>
    <property type="match status" value="1"/>
</dbReference>
<feature type="domain" description="SLH" evidence="3">
    <location>
        <begin position="152"/>
        <end position="215"/>
    </location>
</feature>
<feature type="domain" description="SLH" evidence="3">
    <location>
        <begin position="25"/>
        <end position="84"/>
    </location>
</feature>
<dbReference type="PRINTS" id="PR01607">
    <property type="entry name" value="APYRASEFAMLY"/>
</dbReference>
<evidence type="ECO:0000313" key="4">
    <source>
        <dbReference type="EMBL" id="MCX7572003.1"/>
    </source>
</evidence>
<feature type="chain" id="PRO_5045013845" evidence="2">
    <location>
        <begin position="25"/>
        <end position="715"/>
    </location>
</feature>
<dbReference type="Proteomes" id="UP001208017">
    <property type="component" value="Unassembled WGS sequence"/>
</dbReference>
<keyword evidence="2" id="KW-0547">Nucleotide-binding</keyword>